<comment type="caution">
    <text evidence="1">The sequence shown here is derived from an EMBL/GenBank/DDBJ whole genome shotgun (WGS) entry which is preliminary data.</text>
</comment>
<organism evidence="1">
    <name type="scientific">marine sediment metagenome</name>
    <dbReference type="NCBI Taxonomy" id="412755"/>
    <lineage>
        <taxon>unclassified sequences</taxon>
        <taxon>metagenomes</taxon>
        <taxon>ecological metagenomes</taxon>
    </lineage>
</organism>
<reference evidence="1" key="1">
    <citation type="journal article" date="2014" name="Front. Microbiol.">
        <title>High frequency of phylogenetically diverse reductive dehalogenase-homologous genes in deep subseafloor sedimentary metagenomes.</title>
        <authorList>
            <person name="Kawai M."/>
            <person name="Futagami T."/>
            <person name="Toyoda A."/>
            <person name="Takaki Y."/>
            <person name="Nishi S."/>
            <person name="Hori S."/>
            <person name="Arai W."/>
            <person name="Tsubouchi T."/>
            <person name="Morono Y."/>
            <person name="Uchiyama I."/>
            <person name="Ito T."/>
            <person name="Fujiyama A."/>
            <person name="Inagaki F."/>
            <person name="Takami H."/>
        </authorList>
    </citation>
    <scope>NUCLEOTIDE SEQUENCE</scope>
    <source>
        <strain evidence="1">Expedition CK06-06</strain>
    </source>
</reference>
<name>X1L1E6_9ZZZZ</name>
<protein>
    <submittedName>
        <fullName evidence="1">Uncharacterized protein</fullName>
    </submittedName>
</protein>
<sequence>MVLINNKTGDIKKGKQGEAVYQLHYGKQMRRVRREKSGNVSKVQERRRGLFRQALDWRKGLNRHDRLVIEQYAYQGHFRDSEGVTLTWDRMALKIALEVPLVEVLA</sequence>
<gene>
    <name evidence="1" type="ORF">S03H2_62037</name>
</gene>
<accession>X1L1E6</accession>
<proteinExistence type="predicted"/>
<dbReference type="EMBL" id="BARU01040091">
    <property type="protein sequence ID" value="GAH87973.1"/>
    <property type="molecule type" value="Genomic_DNA"/>
</dbReference>
<dbReference type="AlphaFoldDB" id="X1L1E6"/>
<evidence type="ECO:0000313" key="1">
    <source>
        <dbReference type="EMBL" id="GAH87973.1"/>
    </source>
</evidence>